<proteinExistence type="predicted"/>
<dbReference type="EMBL" id="WISB01000006">
    <property type="protein sequence ID" value="MQW67668.1"/>
    <property type="molecule type" value="Genomic_DNA"/>
</dbReference>
<comment type="caution">
    <text evidence="1">The sequence shown here is derived from an EMBL/GenBank/DDBJ whole genome shotgun (WGS) entry which is preliminary data.</text>
</comment>
<dbReference type="AlphaFoldDB" id="A0A6G1WD75"/>
<name>A0A6G1WD75_9HYPH</name>
<evidence type="ECO:0000313" key="1">
    <source>
        <dbReference type="EMBL" id="MQW67668.1"/>
    </source>
</evidence>
<reference evidence="1" key="1">
    <citation type="journal article" date="2013" name="Genome Biol.">
        <title>Comparative genomics of the core and accessory genomes of 48 Sinorhizobium strains comprising five genospecies.</title>
        <authorList>
            <person name="Sugawara M."/>
            <person name="Epstein B."/>
            <person name="Badgley B.D."/>
            <person name="Unno T."/>
            <person name="Xu L."/>
            <person name="Reese J."/>
            <person name="Gyaneshwar P."/>
            <person name="Denny R."/>
            <person name="Mudge J."/>
            <person name="Bharti A.K."/>
            <person name="Farmer A.D."/>
            <person name="May G.D."/>
            <person name="Woodward J.E."/>
            <person name="Medigue C."/>
            <person name="Vallenet D."/>
            <person name="Lajus A."/>
            <person name="Rouy Z."/>
            <person name="Martinez-Vaz B."/>
            <person name="Tiffin P."/>
            <person name="Young N.D."/>
            <person name="Sadowsky M.J."/>
        </authorList>
    </citation>
    <scope>NUCLEOTIDE SEQUENCE</scope>
    <source>
        <strain evidence="1">M1</strain>
    </source>
</reference>
<sequence length="118" mass="13102">MMGDEERAADNAEEKGGDCRVAAARMIDDPILAAIVNFRSALDDYNENAPDENKGAEIYALRTFRRPRRVIENWQDGARTRRGAVEALRLANAADRDGDHVLVGPMVRAALSYLEKTI</sequence>
<accession>A0A6G1WD75</accession>
<protein>
    <submittedName>
        <fullName evidence="1">Uncharacterized protein</fullName>
    </submittedName>
</protein>
<organism evidence="1">
    <name type="scientific">Sinorhizobium medicae</name>
    <dbReference type="NCBI Taxonomy" id="110321"/>
    <lineage>
        <taxon>Bacteria</taxon>
        <taxon>Pseudomonadati</taxon>
        <taxon>Pseudomonadota</taxon>
        <taxon>Alphaproteobacteria</taxon>
        <taxon>Hyphomicrobiales</taxon>
        <taxon>Rhizobiaceae</taxon>
        <taxon>Sinorhizobium/Ensifer group</taxon>
        <taxon>Sinorhizobium</taxon>
    </lineage>
</organism>
<gene>
    <name evidence="1" type="ORF">GHJ91_00340</name>
</gene>